<dbReference type="SUPFAM" id="SSF103657">
    <property type="entry name" value="BAR/IMD domain-like"/>
    <property type="match status" value="1"/>
</dbReference>
<dbReference type="PANTHER" id="PTHR23065:SF11">
    <property type="entry name" value="SYNDAPIN, ISOFORM C"/>
    <property type="match status" value="1"/>
</dbReference>
<evidence type="ECO:0000259" key="3">
    <source>
        <dbReference type="PROSITE" id="PS51741"/>
    </source>
</evidence>
<dbReference type="Pfam" id="PF00611">
    <property type="entry name" value="FCH"/>
    <property type="match status" value="1"/>
</dbReference>
<dbReference type="InterPro" id="IPR001060">
    <property type="entry name" value="FCH_dom"/>
</dbReference>
<feature type="region of interest" description="Disordered" evidence="2">
    <location>
        <begin position="170"/>
        <end position="190"/>
    </location>
</feature>
<dbReference type="InterPro" id="IPR031160">
    <property type="entry name" value="F_BAR_dom"/>
</dbReference>
<reference evidence="5" key="1">
    <citation type="submission" date="2025-08" db="UniProtKB">
        <authorList>
            <consortium name="RefSeq"/>
        </authorList>
    </citation>
    <scope>IDENTIFICATION</scope>
</reference>
<dbReference type="GeneID" id="106816164"/>
<dbReference type="Gene3D" id="1.20.1270.60">
    <property type="entry name" value="Arfaptin homology (AH) domain/BAR domain"/>
    <property type="match status" value="1"/>
</dbReference>
<evidence type="ECO:0000313" key="4">
    <source>
        <dbReference type="Proteomes" id="UP000695022"/>
    </source>
</evidence>
<name>A0ABM1EVI6_PRICU</name>
<feature type="compositionally biased region" description="Acidic residues" evidence="2">
    <location>
        <begin position="364"/>
        <end position="374"/>
    </location>
</feature>
<evidence type="ECO:0000256" key="1">
    <source>
        <dbReference type="PROSITE-ProRule" id="PRU01077"/>
    </source>
</evidence>
<dbReference type="Proteomes" id="UP000695022">
    <property type="component" value="Unplaced"/>
</dbReference>
<accession>A0ABM1EVI6</accession>
<feature type="domain" description="F-BAR" evidence="3">
    <location>
        <begin position="8"/>
        <end position="282"/>
    </location>
</feature>
<protein>
    <submittedName>
        <fullName evidence="5">Protein kinase C and casein kinase substrate in neurons protein 2-like</fullName>
    </submittedName>
</protein>
<dbReference type="CDD" id="cd07655">
    <property type="entry name" value="F-BAR_PACSIN"/>
    <property type="match status" value="1"/>
</dbReference>
<proteinExistence type="predicted"/>
<feature type="compositionally biased region" description="Pro residues" evidence="2">
    <location>
        <begin position="502"/>
        <end position="521"/>
    </location>
</feature>
<sequence length="548" mass="61675">MISADDTIAVDVGSFWEVGNYRRTVKRVDDGHLACKEFVQMVKERCDIEQKYATLLKEHGERWKKKLDHGATYGTTKSAWKGMLKEEEDLHDIHMEVRDNLTDQVAVTVKNWQKENYTKQTIPRGYHTRQAKEMEENFKRAQKPWAKQYEKVSKAKSDYHGACRKERTAILQERNSQQDPAKSADEKDKLKERVEKLADESARTKLKYEQTIKELNNMNAGYMEDMRQVFEHCQSMEQKRIDFFKKAMLDVHRCLNLDGSPKIKMAYVDMQVATEVADSHLDAKYWSDNYGVGMAMNWPVFEEFDPDAPVTSTASRKSRFMGGAGNEGALLAPSNSKLATITQKSPAGTFFRKILAPKNPFGDENADEDSEPEDVLAPSVEEESMRTSALPEVSVRLNKTFVPKNPFDSDMSSEEEETVRATRYHKVAPSPDPPRKVAPSPDPPRKVAPSPDPPRKVAPSPDPPRKVAPSPDPPRKVAPSPDPPRKVAPSPSPSSETASSPETPPEMPRKVAPPPPSPPPKYDTLHGACMHRANLVTHCHHLLVDLAA</sequence>
<dbReference type="InterPro" id="IPR027267">
    <property type="entry name" value="AH/BAR_dom_sf"/>
</dbReference>
<keyword evidence="4" id="KW-1185">Reference proteome</keyword>
<dbReference type="SMART" id="SM00055">
    <property type="entry name" value="FCH"/>
    <property type="match status" value="1"/>
</dbReference>
<dbReference type="PANTHER" id="PTHR23065">
    <property type="entry name" value="PROLINE-SERINE-THREONINE PHOSPHATASE INTERACTING PROTEIN 1"/>
    <property type="match status" value="1"/>
</dbReference>
<dbReference type="PROSITE" id="PS51741">
    <property type="entry name" value="F_BAR"/>
    <property type="match status" value="1"/>
</dbReference>
<dbReference type="RefSeq" id="XP_014676207.1">
    <property type="nucleotide sequence ID" value="XM_014820721.1"/>
</dbReference>
<gene>
    <name evidence="5" type="primary">LOC106816164</name>
</gene>
<organism evidence="4 5">
    <name type="scientific">Priapulus caudatus</name>
    <name type="common">Priapulid worm</name>
    <dbReference type="NCBI Taxonomy" id="37621"/>
    <lineage>
        <taxon>Eukaryota</taxon>
        <taxon>Metazoa</taxon>
        <taxon>Ecdysozoa</taxon>
        <taxon>Scalidophora</taxon>
        <taxon>Priapulida</taxon>
        <taxon>Priapulimorpha</taxon>
        <taxon>Priapulimorphida</taxon>
        <taxon>Priapulidae</taxon>
        <taxon>Priapulus</taxon>
    </lineage>
</organism>
<keyword evidence="1" id="KW-0175">Coiled coil</keyword>
<evidence type="ECO:0000256" key="2">
    <source>
        <dbReference type="SAM" id="MobiDB-lite"/>
    </source>
</evidence>
<feature type="region of interest" description="Disordered" evidence="2">
    <location>
        <begin position="358"/>
        <end position="525"/>
    </location>
</feature>
<evidence type="ECO:0000313" key="5">
    <source>
        <dbReference type="RefSeq" id="XP_014676207.1"/>
    </source>
</evidence>